<accession>A0AAW0GNE5</accession>
<evidence type="ECO:0000313" key="4">
    <source>
        <dbReference type="Proteomes" id="UP001385951"/>
    </source>
</evidence>
<dbReference type="InterPro" id="IPR003817">
    <property type="entry name" value="PS_Dcarbxylase"/>
</dbReference>
<name>A0AAW0GNE5_9APHY</name>
<sequence>MTSEGKFNSKLVNTLYAYLNQPDNVQFKIDFQISFEEAKSYDLPQFKEFNIDTFDDYLHHYDKYLTWIPTENQDSTSVYHHLCVFYFVLDLTPVNQYQTPIVPSGPWMWLSQWIIDYAVEVGKFQDSPESITAASLQSFRDSPKYRIDDYIEPSDGWKTFNEFFARKIKPELRPIDGPDDDLIIVGPADSVYDGEWDVDSDAFTSFKGVPWSISQLLADTQNGALFAGGKFCHSFLGPTDYHRQHAPVRGTVVEAKIIPGICYLEVAMEKDNAGNPKMVMKRGLAPLPRPQGSIIPTDSDLFAPDVPGYQFLQARALILIDNPTIGLVAVMPIGMAQVSSVVLSVKQGDIVEKGEEISYFQFGGSDCVMVFQSTANVSFTTTLNEHFNFGQQVAKANPKP</sequence>
<evidence type="ECO:0000313" key="3">
    <source>
        <dbReference type="EMBL" id="KAK7694883.1"/>
    </source>
</evidence>
<dbReference type="AlphaFoldDB" id="A0AAW0GNE5"/>
<comment type="caution">
    <text evidence="3">The sequence shown here is derived from an EMBL/GenBank/DDBJ whole genome shotgun (WGS) entry which is preliminary data.</text>
</comment>
<dbReference type="Proteomes" id="UP001385951">
    <property type="component" value="Unassembled WGS sequence"/>
</dbReference>
<dbReference type="Pfam" id="PF02666">
    <property type="entry name" value="PS_Dcarbxylase"/>
    <property type="match status" value="1"/>
</dbReference>
<dbReference type="GO" id="GO:0004609">
    <property type="term" value="F:phosphatidylserine decarboxylase activity"/>
    <property type="evidence" value="ECO:0007669"/>
    <property type="project" value="InterPro"/>
</dbReference>
<gene>
    <name evidence="3" type="ORF">QCA50_002071</name>
</gene>
<dbReference type="PANTHER" id="PTHR10067:SF13">
    <property type="entry name" value="PHOSPHATIDYLSERINE DECARBOXYLASE"/>
    <property type="match status" value="1"/>
</dbReference>
<evidence type="ECO:0000256" key="2">
    <source>
        <dbReference type="ARBA" id="ARBA00023239"/>
    </source>
</evidence>
<dbReference type="EMBL" id="JASBNA010000002">
    <property type="protein sequence ID" value="KAK7694883.1"/>
    <property type="molecule type" value="Genomic_DNA"/>
</dbReference>
<keyword evidence="4" id="KW-1185">Reference proteome</keyword>
<keyword evidence="2" id="KW-0456">Lyase</keyword>
<keyword evidence="1" id="KW-0210">Decarboxylase</keyword>
<proteinExistence type="predicted"/>
<organism evidence="3 4">
    <name type="scientific">Cerrena zonata</name>
    <dbReference type="NCBI Taxonomy" id="2478898"/>
    <lineage>
        <taxon>Eukaryota</taxon>
        <taxon>Fungi</taxon>
        <taxon>Dikarya</taxon>
        <taxon>Basidiomycota</taxon>
        <taxon>Agaricomycotina</taxon>
        <taxon>Agaricomycetes</taxon>
        <taxon>Polyporales</taxon>
        <taxon>Cerrenaceae</taxon>
        <taxon>Cerrena</taxon>
    </lineage>
</organism>
<dbReference type="PANTHER" id="PTHR10067">
    <property type="entry name" value="PHOSPHATIDYLSERINE DECARBOXYLASE"/>
    <property type="match status" value="1"/>
</dbReference>
<evidence type="ECO:0000256" key="1">
    <source>
        <dbReference type="ARBA" id="ARBA00022793"/>
    </source>
</evidence>
<evidence type="ECO:0008006" key="5">
    <source>
        <dbReference type="Google" id="ProtNLM"/>
    </source>
</evidence>
<dbReference type="GO" id="GO:0008654">
    <property type="term" value="P:phospholipid biosynthetic process"/>
    <property type="evidence" value="ECO:0007669"/>
    <property type="project" value="InterPro"/>
</dbReference>
<protein>
    <recommendedName>
        <fullName evidence="5">Phosphatidylserine decarboxylase</fullName>
    </recommendedName>
</protein>
<reference evidence="3 4" key="1">
    <citation type="submission" date="2022-09" db="EMBL/GenBank/DDBJ databases">
        <authorList>
            <person name="Palmer J.M."/>
        </authorList>
    </citation>
    <scope>NUCLEOTIDE SEQUENCE [LARGE SCALE GENOMIC DNA]</scope>
    <source>
        <strain evidence="3 4">DSM 7382</strain>
    </source>
</reference>